<keyword evidence="2" id="KW-0812">Transmembrane</keyword>
<dbReference type="Proteomes" id="UP000034050">
    <property type="component" value="Unassembled WGS sequence"/>
</dbReference>
<dbReference type="EMBL" id="LCFD01000019">
    <property type="protein sequence ID" value="KKS85265.1"/>
    <property type="molecule type" value="Genomic_DNA"/>
</dbReference>
<keyword evidence="2" id="KW-1133">Transmembrane helix</keyword>
<reference evidence="3 4" key="1">
    <citation type="journal article" date="2015" name="Nature">
        <title>rRNA introns, odd ribosomes, and small enigmatic genomes across a large radiation of phyla.</title>
        <authorList>
            <person name="Brown C.T."/>
            <person name="Hug L.A."/>
            <person name="Thomas B.C."/>
            <person name="Sharon I."/>
            <person name="Castelle C.J."/>
            <person name="Singh A."/>
            <person name="Wilkins M.J."/>
            <person name="Williams K.H."/>
            <person name="Banfield J.F."/>
        </authorList>
    </citation>
    <scope>NUCLEOTIDE SEQUENCE [LARGE SCALE GENOMIC DNA]</scope>
</reference>
<dbReference type="Gene3D" id="2.40.260.10">
    <property type="entry name" value="Sortase"/>
    <property type="match status" value="1"/>
</dbReference>
<evidence type="ECO:0000313" key="3">
    <source>
        <dbReference type="EMBL" id="KKS85265.1"/>
    </source>
</evidence>
<dbReference type="STRING" id="1618446.UV61_C0019G0029"/>
<feature type="transmembrane region" description="Helical" evidence="2">
    <location>
        <begin position="46"/>
        <end position="66"/>
    </location>
</feature>
<dbReference type="InterPro" id="IPR023365">
    <property type="entry name" value="Sortase_dom-sf"/>
</dbReference>
<keyword evidence="2" id="KW-0472">Membrane</keyword>
<gene>
    <name evidence="3" type="ORF">UV61_C0019G0029</name>
</gene>
<name>A0A0G1CHJ9_9BACT</name>
<evidence type="ECO:0000256" key="1">
    <source>
        <dbReference type="ARBA" id="ARBA00022801"/>
    </source>
</evidence>
<dbReference type="GO" id="GO:0016787">
    <property type="term" value="F:hydrolase activity"/>
    <property type="evidence" value="ECO:0007669"/>
    <property type="project" value="UniProtKB-KW"/>
</dbReference>
<protein>
    <recommendedName>
        <fullName evidence="5">Sortase family protein</fullName>
    </recommendedName>
</protein>
<dbReference type="SUPFAM" id="SSF63817">
    <property type="entry name" value="Sortase"/>
    <property type="match status" value="1"/>
</dbReference>
<sequence length="288" mass="31857">MLNSEQILQQYIQKKADQLVPQDDSGTLILYRADETIHGLPLQRKVGLVLSLFALGGLLAAIWPFLGLDLRYFSYQVATSWTNLVRIKTRTLIASAEIQRGLQEPVDPLMSPTGQPIVPVNMDFGLVIPKIGINASVIPGVNPAKPVGYMEALEKGVAHASTSFYPNENGTVYLFSHSTNYEWFVKDLNAVFYLLKNVKPGDLVVVMYLGNRYTYKIRETKVVAAGAVSYLKPQAGVRGLILQTCWPPGSSYKRLLIFADFVEEKIDPNYHSQPATSGSTAFGKLMSL</sequence>
<proteinExistence type="predicted"/>
<dbReference type="AlphaFoldDB" id="A0A0G1CHJ9"/>
<evidence type="ECO:0000256" key="2">
    <source>
        <dbReference type="SAM" id="Phobius"/>
    </source>
</evidence>
<keyword evidence="1" id="KW-0378">Hydrolase</keyword>
<organism evidence="3 4">
    <name type="scientific">Candidatus Gottesmanbacteria bacterium GW2011_GWB1_43_11</name>
    <dbReference type="NCBI Taxonomy" id="1618446"/>
    <lineage>
        <taxon>Bacteria</taxon>
        <taxon>Candidatus Gottesmaniibacteriota</taxon>
    </lineage>
</organism>
<dbReference type="Pfam" id="PF04203">
    <property type="entry name" value="Sortase"/>
    <property type="match status" value="1"/>
</dbReference>
<dbReference type="NCBIfam" id="TIGR01076">
    <property type="entry name" value="sortase_fam"/>
    <property type="match status" value="1"/>
</dbReference>
<dbReference type="InterPro" id="IPR005754">
    <property type="entry name" value="Sortase"/>
</dbReference>
<comment type="caution">
    <text evidence="3">The sequence shown here is derived from an EMBL/GenBank/DDBJ whole genome shotgun (WGS) entry which is preliminary data.</text>
</comment>
<accession>A0A0G1CHJ9</accession>
<evidence type="ECO:0008006" key="5">
    <source>
        <dbReference type="Google" id="ProtNLM"/>
    </source>
</evidence>
<evidence type="ECO:0000313" key="4">
    <source>
        <dbReference type="Proteomes" id="UP000034050"/>
    </source>
</evidence>